<dbReference type="RefSeq" id="WP_126549436.1">
    <property type="nucleotide sequence ID" value="NZ_BIFS01000001.1"/>
</dbReference>
<proteinExistence type="predicted"/>
<evidence type="ECO:0008006" key="5">
    <source>
        <dbReference type="Google" id="ProtNLM"/>
    </source>
</evidence>
<dbReference type="AlphaFoldDB" id="A0A402AFG6"/>
<feature type="transmembrane region" description="Helical" evidence="2">
    <location>
        <begin position="345"/>
        <end position="364"/>
    </location>
</feature>
<sequence length="435" mass="48105">MTPSNTEHPKPSDEAQEFIWLFEYGLEMDAAILNSPERLDGLALLYGPAVLKGYSLVVGAQRIHGSTGPTIVAISPSLDSDAEVWGVLYRIPRRVSEPNENDPSLLDTIHAAITPQNFFKGVQVVVYETYREREITSTAYVATDIAYQQLHFSLAEQGAGDPAFMQRLATIARKHKFPERYIESLEQRLSPEGEQALREHFVGQRSRSISAINSSSEESTLHNSALGQYMSHSSQVAGLHSAQVSEIRSAQMPSGIRPVPSNEAVTSNEHNTEPLPAFREHLLPSADLIPRSFMSQSAHQTQRWLITFALYLVSLLLIVLIVAIIQGLGLANGIFNHNFSPLGVPWLVMMYGLLGGCISCIVTLGRLQLDRPPTFIIITWFTRPFIGAVLAILSYILLTSGMFSWSESMSRNIAFFSLVGALAGLCEGRVFFRRS</sequence>
<evidence type="ECO:0000313" key="4">
    <source>
        <dbReference type="Proteomes" id="UP000287188"/>
    </source>
</evidence>
<protein>
    <recommendedName>
        <fullName evidence="5">Gamma-glutamylcyclotransferase AIG2-like domain-containing protein</fullName>
    </recommendedName>
</protein>
<accession>A0A402AFG6</accession>
<dbReference type="OrthoDB" id="141582at2"/>
<dbReference type="EMBL" id="BIFS01000001">
    <property type="protein sequence ID" value="GCE17813.1"/>
    <property type="molecule type" value="Genomic_DNA"/>
</dbReference>
<feature type="transmembrane region" description="Helical" evidence="2">
    <location>
        <begin position="385"/>
        <end position="406"/>
    </location>
</feature>
<comment type="caution">
    <text evidence="3">The sequence shown here is derived from an EMBL/GenBank/DDBJ whole genome shotgun (WGS) entry which is preliminary data.</text>
</comment>
<evidence type="ECO:0000256" key="2">
    <source>
        <dbReference type="SAM" id="Phobius"/>
    </source>
</evidence>
<gene>
    <name evidence="3" type="ORF">KDK_16130</name>
</gene>
<evidence type="ECO:0000256" key="1">
    <source>
        <dbReference type="SAM" id="MobiDB-lite"/>
    </source>
</evidence>
<dbReference type="InterPro" id="IPR013024">
    <property type="entry name" value="GGCT-like"/>
</dbReference>
<dbReference type="Gene3D" id="3.10.490.10">
    <property type="entry name" value="Gamma-glutamyl cyclotransferase-like"/>
    <property type="match status" value="1"/>
</dbReference>
<feature type="region of interest" description="Disordered" evidence="1">
    <location>
        <begin position="250"/>
        <end position="270"/>
    </location>
</feature>
<name>A0A402AFG6_9CHLR</name>
<reference evidence="4" key="1">
    <citation type="submission" date="2018-12" db="EMBL/GenBank/DDBJ databases">
        <title>Tengunoibacter tsumagoiensis gen. nov., sp. nov., Dictyobacter kobayashii sp. nov., D. alpinus sp. nov., and D. joshuensis sp. nov. and description of Dictyobacteraceae fam. nov. within the order Ktedonobacterales isolated from Tengu-no-mugimeshi.</title>
        <authorList>
            <person name="Wang C.M."/>
            <person name="Zheng Y."/>
            <person name="Sakai Y."/>
            <person name="Toyoda A."/>
            <person name="Minakuchi Y."/>
            <person name="Abe K."/>
            <person name="Yokota A."/>
            <person name="Yabe S."/>
        </authorList>
    </citation>
    <scope>NUCLEOTIDE SEQUENCE [LARGE SCALE GENOMIC DNA]</scope>
    <source>
        <strain evidence="4">Uno11</strain>
    </source>
</reference>
<feature type="transmembrane region" description="Helical" evidence="2">
    <location>
        <begin position="304"/>
        <end position="325"/>
    </location>
</feature>
<evidence type="ECO:0000313" key="3">
    <source>
        <dbReference type="EMBL" id="GCE17813.1"/>
    </source>
</evidence>
<organism evidence="3 4">
    <name type="scientific">Dictyobacter kobayashii</name>
    <dbReference type="NCBI Taxonomy" id="2014872"/>
    <lineage>
        <taxon>Bacteria</taxon>
        <taxon>Bacillati</taxon>
        <taxon>Chloroflexota</taxon>
        <taxon>Ktedonobacteria</taxon>
        <taxon>Ktedonobacterales</taxon>
        <taxon>Dictyobacteraceae</taxon>
        <taxon>Dictyobacter</taxon>
    </lineage>
</organism>
<keyword evidence="2" id="KW-1133">Transmembrane helix</keyword>
<keyword evidence="2" id="KW-0812">Transmembrane</keyword>
<dbReference type="Proteomes" id="UP000287188">
    <property type="component" value="Unassembled WGS sequence"/>
</dbReference>
<dbReference type="CDD" id="cd06661">
    <property type="entry name" value="GGCT_like"/>
    <property type="match status" value="1"/>
</dbReference>
<keyword evidence="2" id="KW-0472">Membrane</keyword>
<feature type="transmembrane region" description="Helical" evidence="2">
    <location>
        <begin position="412"/>
        <end position="432"/>
    </location>
</feature>
<keyword evidence="4" id="KW-1185">Reference proteome</keyword>